<dbReference type="EMBL" id="JALBCA010000097">
    <property type="protein sequence ID" value="KAI2383152.1"/>
    <property type="molecule type" value="Genomic_DNA"/>
</dbReference>
<accession>A0ACB8UQR4</accession>
<name>A0ACB8UQR4_9EURO</name>
<organism evidence="1">
    <name type="scientific">Ophidiomyces ophidiicola</name>
    <dbReference type="NCBI Taxonomy" id="1387563"/>
    <lineage>
        <taxon>Eukaryota</taxon>
        <taxon>Fungi</taxon>
        <taxon>Dikarya</taxon>
        <taxon>Ascomycota</taxon>
        <taxon>Pezizomycotina</taxon>
        <taxon>Eurotiomycetes</taxon>
        <taxon>Eurotiomycetidae</taxon>
        <taxon>Onygenales</taxon>
        <taxon>Onygenaceae</taxon>
        <taxon>Ophidiomyces</taxon>
    </lineage>
</organism>
<gene>
    <name evidence="1" type="ORF">LOY88_005453</name>
</gene>
<reference evidence="1" key="1">
    <citation type="journal article" date="2022" name="bioRxiv">
        <title>Population genetic analysis of Ophidiomyces ophidiicola, the causative agent of snake fungal disease, indicates recent introductions to the USA.</title>
        <authorList>
            <person name="Ladner J.T."/>
            <person name="Palmer J.M."/>
            <person name="Ettinger C.L."/>
            <person name="Stajich J.E."/>
            <person name="Farrell T.M."/>
            <person name="Glorioso B.M."/>
            <person name="Lawson B."/>
            <person name="Price S.J."/>
            <person name="Stengle A.G."/>
            <person name="Grear D.A."/>
            <person name="Lorch J.M."/>
        </authorList>
    </citation>
    <scope>NUCLEOTIDE SEQUENCE</scope>
    <source>
        <strain evidence="1">NWHC 24266-5</strain>
    </source>
</reference>
<proteinExistence type="predicted"/>
<sequence>MATTRRTTTTTVRLRKFHWPEIQLNLWILIVLAASATCLGIFSWFMVVQDQMRLPTPWIFPFMVATGSLGVAFVLLVVFLIFQNKLIPEIILLGSFILFTLWLTGLIGISLQLYGAVASVNANCQNYVEAMVYRGASINTLAWLTQWNICNCWKAAFSFSLVNTIFFVWMLFMAMQVRRGSF</sequence>
<protein>
    <submittedName>
        <fullName evidence="1">Uncharacterized protein</fullName>
    </submittedName>
</protein>
<comment type="caution">
    <text evidence="1">The sequence shown here is derived from an EMBL/GenBank/DDBJ whole genome shotgun (WGS) entry which is preliminary data.</text>
</comment>
<evidence type="ECO:0000313" key="1">
    <source>
        <dbReference type="EMBL" id="KAI2383152.1"/>
    </source>
</evidence>